<evidence type="ECO:0000313" key="1">
    <source>
        <dbReference type="EMBL" id="PTX46050.1"/>
    </source>
</evidence>
<keyword evidence="2" id="KW-1185">Reference proteome</keyword>
<dbReference type="OrthoDB" id="7838294at2"/>
<evidence type="ECO:0000313" key="2">
    <source>
        <dbReference type="Proteomes" id="UP000244069"/>
    </source>
</evidence>
<comment type="caution">
    <text evidence="1">The sequence shown here is derived from an EMBL/GenBank/DDBJ whole genome shotgun (WGS) entry which is preliminary data.</text>
</comment>
<dbReference type="EMBL" id="QBKN01000018">
    <property type="protein sequence ID" value="PTX46050.1"/>
    <property type="molecule type" value="Genomic_DNA"/>
</dbReference>
<gene>
    <name evidence="1" type="ORF">C8N44_11825</name>
</gene>
<protein>
    <recommendedName>
        <fullName evidence="3">Glycosyl transferase family 2</fullName>
    </recommendedName>
</protein>
<sequence length="299" mass="32944">MAQAPATPKWKRRALRLAADIGLPTRTLRPAPSEKAALALRAAERDKLSGPAREVIFLIPLVAPSDVSDWAAVTTRLEATLQSFISQDDTRWRAVICCQERPPLPNDPRITHLPFDEQVEGNDKWRKLAALCSHLKDSAPDPAYVMSFDADDILRQGTVAEMLGRQAPGGYIAETGYVLDAGTGTMALAAPADPGAPGRKAFWKLCGSCVALRYDPGLPECTAFLRAMTAHEHRMFPYLAGLAGRRLEPFGEPRVLYILNHGENFGARRGRTSFKTRYVERFALSEHGQRIAREGFPPL</sequence>
<dbReference type="RefSeq" id="WP_107977440.1">
    <property type="nucleotide sequence ID" value="NZ_BMEZ01000019.1"/>
</dbReference>
<accession>A0A2T6AQH9</accession>
<organism evidence="1 2">
    <name type="scientific">Allosediminivita pacifica</name>
    <dbReference type="NCBI Taxonomy" id="1267769"/>
    <lineage>
        <taxon>Bacteria</taxon>
        <taxon>Pseudomonadati</taxon>
        <taxon>Pseudomonadota</taxon>
        <taxon>Alphaproteobacteria</taxon>
        <taxon>Rhodobacterales</taxon>
        <taxon>Paracoccaceae</taxon>
        <taxon>Allosediminivita</taxon>
    </lineage>
</organism>
<dbReference type="Proteomes" id="UP000244069">
    <property type="component" value="Unassembled WGS sequence"/>
</dbReference>
<evidence type="ECO:0008006" key="3">
    <source>
        <dbReference type="Google" id="ProtNLM"/>
    </source>
</evidence>
<reference evidence="1 2" key="1">
    <citation type="submission" date="2018-04" db="EMBL/GenBank/DDBJ databases">
        <title>Genomic Encyclopedia of Archaeal and Bacterial Type Strains, Phase II (KMG-II): from individual species to whole genera.</title>
        <authorList>
            <person name="Goeker M."/>
        </authorList>
    </citation>
    <scope>NUCLEOTIDE SEQUENCE [LARGE SCALE GENOMIC DNA]</scope>
    <source>
        <strain evidence="1 2">DSM 29329</strain>
    </source>
</reference>
<name>A0A2T6AQH9_9RHOB</name>
<proteinExistence type="predicted"/>
<dbReference type="AlphaFoldDB" id="A0A2T6AQH9"/>